<evidence type="ECO:0000259" key="2">
    <source>
        <dbReference type="Pfam" id="PF02517"/>
    </source>
</evidence>
<keyword evidence="1" id="KW-0812">Transmembrane</keyword>
<evidence type="ECO:0000313" key="3">
    <source>
        <dbReference type="EMBL" id="MCG4766177.1"/>
    </source>
</evidence>
<keyword evidence="1" id="KW-1133">Transmembrane helix</keyword>
<dbReference type="GO" id="GO:0004175">
    <property type="term" value="F:endopeptidase activity"/>
    <property type="evidence" value="ECO:0007669"/>
    <property type="project" value="UniProtKB-ARBA"/>
</dbReference>
<protein>
    <submittedName>
        <fullName evidence="3">CPBP family intramembrane metalloprotease</fullName>
    </submittedName>
</protein>
<dbReference type="AlphaFoldDB" id="A0AAE3JXI6"/>
<dbReference type="EMBL" id="JAKNFS010000015">
    <property type="protein sequence ID" value="MCG4766177.1"/>
    <property type="molecule type" value="Genomic_DNA"/>
</dbReference>
<dbReference type="PANTHER" id="PTHR36435">
    <property type="entry name" value="SLR1288 PROTEIN"/>
    <property type="match status" value="1"/>
</dbReference>
<dbReference type="GO" id="GO:0008237">
    <property type="term" value="F:metallopeptidase activity"/>
    <property type="evidence" value="ECO:0007669"/>
    <property type="project" value="UniProtKB-KW"/>
</dbReference>
<name>A0AAE3JXI6_9FIRM</name>
<sequence length="146" mass="16310">MASKIYEGQNPLLLILSVGVLSAAAEEIVFRGMIYRRAKDFWGTGWGIAASCLLFGAYHGNVTQFVYAAVVSVLLILIYERCGTLLAPVLAHMAENIWGLYRSQFVSWMTQKAPAGAWMFIFLEAVICAGTFWYLFLKDKQGKTQK</sequence>
<dbReference type="InterPro" id="IPR052710">
    <property type="entry name" value="CAAX_protease"/>
</dbReference>
<dbReference type="GO" id="GO:0080120">
    <property type="term" value="P:CAAX-box protein maturation"/>
    <property type="evidence" value="ECO:0007669"/>
    <property type="project" value="UniProtKB-ARBA"/>
</dbReference>
<feature type="transmembrane region" description="Helical" evidence="1">
    <location>
        <begin position="115"/>
        <end position="137"/>
    </location>
</feature>
<reference evidence="3" key="1">
    <citation type="submission" date="2022-01" db="EMBL/GenBank/DDBJ databases">
        <title>Collection of gut derived symbiotic bacterial strains cultured from healthy donors.</title>
        <authorList>
            <person name="Lin H."/>
            <person name="Kohout C."/>
            <person name="Waligurski E."/>
            <person name="Pamer E.G."/>
        </authorList>
    </citation>
    <scope>NUCLEOTIDE SEQUENCE</scope>
    <source>
        <strain evidence="3">DFI.5.49</strain>
    </source>
</reference>
<keyword evidence="3" id="KW-0645">Protease</keyword>
<accession>A0AAE3JXI6</accession>
<dbReference type="PANTHER" id="PTHR36435:SF1">
    <property type="entry name" value="CAAX AMINO TERMINAL PROTEASE FAMILY PROTEIN"/>
    <property type="match status" value="1"/>
</dbReference>
<feature type="transmembrane region" description="Helical" evidence="1">
    <location>
        <begin position="65"/>
        <end position="91"/>
    </location>
</feature>
<dbReference type="Proteomes" id="UP001199915">
    <property type="component" value="Unassembled WGS sequence"/>
</dbReference>
<keyword evidence="1" id="KW-0472">Membrane</keyword>
<feature type="transmembrane region" description="Helical" evidence="1">
    <location>
        <begin position="41"/>
        <end position="58"/>
    </location>
</feature>
<keyword evidence="3" id="KW-0482">Metalloprotease</keyword>
<keyword evidence="3" id="KW-0378">Hydrolase</keyword>
<proteinExistence type="predicted"/>
<evidence type="ECO:0000256" key="1">
    <source>
        <dbReference type="SAM" id="Phobius"/>
    </source>
</evidence>
<feature type="domain" description="CAAX prenyl protease 2/Lysostaphin resistance protein A-like" evidence="2">
    <location>
        <begin position="9"/>
        <end position="97"/>
    </location>
</feature>
<gene>
    <name evidence="3" type="ORF">L0N21_11765</name>
</gene>
<comment type="caution">
    <text evidence="3">The sequence shown here is derived from an EMBL/GenBank/DDBJ whole genome shotgun (WGS) entry which is preliminary data.</text>
</comment>
<evidence type="ECO:0000313" key="4">
    <source>
        <dbReference type="Proteomes" id="UP001199915"/>
    </source>
</evidence>
<dbReference type="Pfam" id="PF02517">
    <property type="entry name" value="Rce1-like"/>
    <property type="match status" value="1"/>
</dbReference>
<dbReference type="InterPro" id="IPR003675">
    <property type="entry name" value="Rce1/LyrA-like_dom"/>
</dbReference>
<organism evidence="3 4">
    <name type="scientific">Fusicatenibacter saccharivorans</name>
    <dbReference type="NCBI Taxonomy" id="1150298"/>
    <lineage>
        <taxon>Bacteria</taxon>
        <taxon>Bacillati</taxon>
        <taxon>Bacillota</taxon>
        <taxon>Clostridia</taxon>
        <taxon>Lachnospirales</taxon>
        <taxon>Lachnospiraceae</taxon>
        <taxon>Fusicatenibacter</taxon>
    </lineage>
</organism>